<dbReference type="InterPro" id="IPR049972">
    <property type="entry name" value="T4SS_AnkK"/>
</dbReference>
<evidence type="ECO:0000313" key="1">
    <source>
        <dbReference type="EMBL" id="KTD65962.1"/>
    </source>
</evidence>
<dbReference type="Proteomes" id="UP000054600">
    <property type="component" value="Unassembled WGS sequence"/>
</dbReference>
<evidence type="ECO:0000313" key="2">
    <source>
        <dbReference type="Proteomes" id="UP000054600"/>
    </source>
</evidence>
<dbReference type="STRING" id="1122169.Lsha_0169"/>
<dbReference type="NCBIfam" id="NF043026">
    <property type="entry name" value="T4SS_AnkK"/>
    <property type="match status" value="1"/>
</dbReference>
<keyword evidence="2" id="KW-1185">Reference proteome</keyword>
<gene>
    <name evidence="1" type="ORF">Lsha_0169</name>
</gene>
<dbReference type="AlphaFoldDB" id="A0A0W0ZAD8"/>
<name>A0A0W0ZAD8_9GAMM</name>
<proteinExistence type="predicted"/>
<dbReference type="PATRIC" id="fig|1122169.6.peg.187"/>
<reference evidence="1 2" key="1">
    <citation type="submission" date="2015-11" db="EMBL/GenBank/DDBJ databases">
        <title>Genomic analysis of 38 Legionella species identifies large and diverse effector repertoires.</title>
        <authorList>
            <person name="Burstein D."/>
            <person name="Amaro F."/>
            <person name="Zusman T."/>
            <person name="Lifshitz Z."/>
            <person name="Cohen O."/>
            <person name="Gilbert J.A."/>
            <person name="Pupko T."/>
            <person name="Shuman H.A."/>
            <person name="Segal G."/>
        </authorList>
    </citation>
    <scope>NUCLEOTIDE SEQUENCE [LARGE SCALE GENOMIC DNA]</scope>
    <source>
        <strain evidence="1 2">ATCC 49655</strain>
    </source>
</reference>
<accession>A0A0W0ZAD8</accession>
<comment type="caution">
    <text evidence="1">The sequence shown here is derived from an EMBL/GenBank/DDBJ whole genome shotgun (WGS) entry which is preliminary data.</text>
</comment>
<dbReference type="EMBL" id="LNYW01000008">
    <property type="protein sequence ID" value="KTD65962.1"/>
    <property type="molecule type" value="Genomic_DNA"/>
</dbReference>
<sequence>MAESYLFNNIKGIDAHSGSRNTAHVVHRSVYVTEKDEPVPIVYKENKHDNPEASVNEVSFSELARLFMLPYLTPKYHLVKDQDHSVTGVASEHIQRSIAQHSEISTSQFQKISWSQEHRQYQLNDVSVTKAEEIPYKFLDKLPRGFFAWLMKERAQGTLDIDMESVANLFAGKYTLEEDDLHKGNIGVYFIIKNNKRQAVFFNIDHDLMLSDSITSFTDSRVANWTYGETAFNITARDLRNFPDLQDSGNHYWPTRKRMRIHYDESKTYSKFEERSAFRQLKDDPEFNRYKWKRFLKHILIPEELMQNALSSHLDPANPKDAAEIHLITQAMHERVIKLRAVLLSMPEFREYLNGHGVEDINALQLELAEYMKEAFSDNHELNIATQDEINNLAALCLNYANPMRTTPTGDTPLHTLIRLGEFRFDQSQKAFGNYLNKANANGELPIDVAAKMAESYEPGSEKTDPGKDPLTVIKYLIGQGAEITPKVSQVLAKKGINIEEYRFQSHYYDREVKDYSDLKALITEIGQDYHFSLKTKKIITTNLIRQHIKQLSKEELEQLRADLNGNDKQPIAPEFLFISQLRSSLWIVRIIRGLYGNSSTRMELNELIDGTQKDFDNGRPHQFFTQKPVLTNSDMAPSQEPPKPTA</sequence>
<dbReference type="OrthoDB" id="5652348at2"/>
<dbReference type="eggNOG" id="COG0666">
    <property type="taxonomic scope" value="Bacteria"/>
</dbReference>
<dbReference type="RefSeq" id="WP_018577242.1">
    <property type="nucleotide sequence ID" value="NZ_KB892397.1"/>
</dbReference>
<protein>
    <submittedName>
        <fullName evidence="1">Putative Cardiac ankyrin repeat-containing protein K</fullName>
    </submittedName>
</protein>
<organism evidence="1 2">
    <name type="scientific">Legionella shakespearei DSM 23087</name>
    <dbReference type="NCBI Taxonomy" id="1122169"/>
    <lineage>
        <taxon>Bacteria</taxon>
        <taxon>Pseudomonadati</taxon>
        <taxon>Pseudomonadota</taxon>
        <taxon>Gammaproteobacteria</taxon>
        <taxon>Legionellales</taxon>
        <taxon>Legionellaceae</taxon>
        <taxon>Legionella</taxon>
    </lineage>
</organism>